<reference evidence="2 3" key="1">
    <citation type="submission" date="1999-07" db="EMBL/GenBank/DDBJ databases">
        <title>The genetic element pSSVx of the extremely thermophilic Crenarchaeon Sulfolobus is a hybrid between a plasmid and a virus.</title>
        <authorList>
            <person name="Arnold H."/>
            <person name="She Q."/>
            <person name="Phan H."/>
            <person name="Stedman K."/>
            <person name="Prangishvili D."/>
            <person name="Holtz I."/>
            <person name="Kristjansson J.K."/>
            <person name="Garrett R.A."/>
            <person name="Zillig W."/>
        </authorList>
    </citation>
    <scope>NUCLEOTIDE SEQUENCE [LARGE SCALE GENOMIC DNA]</scope>
    <source>
        <strain evidence="2 3">Rey 15/4</strain>
    </source>
</reference>
<dbReference type="PDBsum" id="3O27"/>
<organism evidence="2 3">
    <name type="scientific">Saccharolobus islandicus</name>
    <name type="common">Sulfolobus islandicus</name>
    <dbReference type="NCBI Taxonomy" id="43080"/>
    <lineage>
        <taxon>Archaea</taxon>
        <taxon>Thermoproteota</taxon>
        <taxon>Thermoprotei</taxon>
        <taxon>Sulfolobales</taxon>
        <taxon>Sulfolobaceae</taxon>
        <taxon>Saccharolobus</taxon>
    </lineage>
</organism>
<name>Q9P9J8_SACIS</name>
<dbReference type="GO" id="GO:0003677">
    <property type="term" value="F:DNA binding"/>
    <property type="evidence" value="ECO:0007669"/>
    <property type="project" value="InterPro"/>
</dbReference>
<dbReference type="EMBL" id="AJ243537">
    <property type="protein sequence ID" value="CAB81816.1"/>
    <property type="molecule type" value="Genomic_DNA"/>
</dbReference>
<dbReference type="AlphaFoldDB" id="Q9P9J8"/>
<dbReference type="Proteomes" id="UP000512381">
    <property type="component" value="Plasmid pSSVx"/>
</dbReference>
<dbReference type="EvolutionaryTrace" id="Q9P9J8"/>
<feature type="domain" description="SpoVT-AbrB" evidence="1">
    <location>
        <begin position="29"/>
        <end position="61"/>
    </location>
</feature>
<reference evidence="4" key="2">
    <citation type="journal article" date="2011" name="Biochem. J.">
        <title>C68 from the Sulfolobus islandicus plasmid-virus pSSVx is a novel member of the AbrB-like transcription factor family.</title>
        <authorList>
            <person name="Contursi P."/>
            <person name="D'Ambrosio K."/>
            <person name="Pirone L."/>
            <person name="Pedone E."/>
            <person name="Aucelli T."/>
            <person name="She Q."/>
            <person name="De Simone G."/>
            <person name="Bartolucci S."/>
        </authorList>
    </citation>
    <scope>X-RAY CRYSTALLOGRAPHY (2.80 ANGSTROMS)</scope>
</reference>
<accession>Q9P9J8</accession>
<dbReference type="Gene3D" id="2.10.260.10">
    <property type="match status" value="1"/>
</dbReference>
<dbReference type="SMR" id="Q9P9J8"/>
<dbReference type="PDB" id="3O27">
    <property type="method" value="X-ray"/>
    <property type="resolution" value="2.80 A"/>
    <property type="chains" value="A/B=1-68"/>
</dbReference>
<evidence type="ECO:0000313" key="2">
    <source>
        <dbReference type="EMBL" id="CAB81816.1"/>
    </source>
</evidence>
<evidence type="ECO:0007829" key="4">
    <source>
        <dbReference type="PDB" id="3O27"/>
    </source>
</evidence>
<dbReference type="InterPro" id="IPR007159">
    <property type="entry name" value="SpoVT-AbrB_dom"/>
</dbReference>
<sequence length="68" mass="7744">MRPGIRKLVVLNPRAYKGGSGHTTFYLLIPKDIAEALDIKPDDTFILNMEQKDGDIVLSYKRVKELKI</sequence>
<protein>
    <recommendedName>
        <fullName evidence="1">SpoVT-AbrB domain-containing protein</fullName>
    </recommendedName>
</protein>
<evidence type="ECO:0000259" key="1">
    <source>
        <dbReference type="Pfam" id="PF04014"/>
    </source>
</evidence>
<dbReference type="RefSeq" id="WP_012209807.1">
    <property type="nucleotide sequence ID" value="NC_010011.1"/>
</dbReference>
<evidence type="ECO:0000313" key="3">
    <source>
        <dbReference type="Proteomes" id="UP000512381"/>
    </source>
</evidence>
<keyword evidence="4" id="KW-0002">3D-structure</keyword>
<dbReference type="Pfam" id="PF04014">
    <property type="entry name" value="MazE_antitoxin"/>
    <property type="match status" value="1"/>
</dbReference>
<proteinExistence type="evidence at protein level"/>